<reference evidence="3" key="1">
    <citation type="submission" date="2023-07" db="EMBL/GenBank/DDBJ databases">
        <title>30 novel species of actinomycetes from the DSMZ collection.</title>
        <authorList>
            <person name="Nouioui I."/>
        </authorList>
    </citation>
    <scope>NUCLEOTIDE SEQUENCE [LARGE SCALE GENOMIC DNA]</scope>
    <source>
        <strain evidence="3">DSM 44915</strain>
    </source>
</reference>
<name>A0ABU2JT69_9ACTN</name>
<gene>
    <name evidence="2" type="ORF">RM844_18030</name>
</gene>
<comment type="caution">
    <text evidence="2">The sequence shown here is derived from an EMBL/GenBank/DDBJ whole genome shotgun (WGS) entry which is preliminary data.</text>
</comment>
<proteinExistence type="predicted"/>
<protein>
    <submittedName>
        <fullName evidence="2">Uncharacterized protein</fullName>
    </submittedName>
</protein>
<sequence>MTSSRPPFARRLRTLNWPLVVLLVLLALARPLASVAGLGDVLGRPLTPWLLIGAVSVVWVLLTNRRPEPDPMTTLTVTGLGHGLSVILVGAVHSLATGDWQAPLEQPLSLAPILVVSAGWGALCGLAARARQGR</sequence>
<keyword evidence="1" id="KW-0812">Transmembrane</keyword>
<evidence type="ECO:0000313" key="2">
    <source>
        <dbReference type="EMBL" id="MDT0268185.1"/>
    </source>
</evidence>
<keyword evidence="1" id="KW-1133">Transmembrane helix</keyword>
<organism evidence="2 3">
    <name type="scientific">Streptomyces chisholmiae</name>
    <dbReference type="NCBI Taxonomy" id="3075540"/>
    <lineage>
        <taxon>Bacteria</taxon>
        <taxon>Bacillati</taxon>
        <taxon>Actinomycetota</taxon>
        <taxon>Actinomycetes</taxon>
        <taxon>Kitasatosporales</taxon>
        <taxon>Streptomycetaceae</taxon>
        <taxon>Streptomyces</taxon>
    </lineage>
</organism>
<feature type="transmembrane region" description="Helical" evidence="1">
    <location>
        <begin position="108"/>
        <end position="128"/>
    </location>
</feature>
<dbReference type="RefSeq" id="WP_311668275.1">
    <property type="nucleotide sequence ID" value="NZ_JAVREO010000010.1"/>
</dbReference>
<keyword evidence="3" id="KW-1185">Reference proteome</keyword>
<dbReference type="Proteomes" id="UP001183410">
    <property type="component" value="Unassembled WGS sequence"/>
</dbReference>
<evidence type="ECO:0000256" key="1">
    <source>
        <dbReference type="SAM" id="Phobius"/>
    </source>
</evidence>
<keyword evidence="1" id="KW-0472">Membrane</keyword>
<feature type="transmembrane region" description="Helical" evidence="1">
    <location>
        <begin position="46"/>
        <end position="62"/>
    </location>
</feature>
<accession>A0ABU2JT69</accession>
<evidence type="ECO:0000313" key="3">
    <source>
        <dbReference type="Proteomes" id="UP001183410"/>
    </source>
</evidence>
<dbReference type="EMBL" id="JAVREO010000010">
    <property type="protein sequence ID" value="MDT0268185.1"/>
    <property type="molecule type" value="Genomic_DNA"/>
</dbReference>
<feature type="transmembrane region" description="Helical" evidence="1">
    <location>
        <begin position="74"/>
        <end position="96"/>
    </location>
</feature>